<gene>
    <name evidence="2" type="ORF">COY32_05355</name>
</gene>
<accession>A0A2M7TGV1</accession>
<proteinExistence type="predicted"/>
<sequence length="151" mass="17452">MIWLLIVAVGFFVLSVVSFQKIRSTPGKIRFTYAWAFLIGSFVWEDIMIFSLYFGVSFLVSFLMSSVKLAMLFFLLFWLIRSAGEALYFFLQQFIEPKHFPHHIDSHFTILRRIFGDLSEQQCFIIMQVLMQSICMLSAGAILVLLFGIPG</sequence>
<name>A0A2M7TGV1_UNCKA</name>
<comment type="caution">
    <text evidence="2">The sequence shown here is derived from an EMBL/GenBank/DDBJ whole genome shotgun (WGS) entry which is preliminary data.</text>
</comment>
<keyword evidence="1" id="KW-1133">Transmembrane helix</keyword>
<dbReference type="EMBL" id="PFNL01000140">
    <property type="protein sequence ID" value="PIZ45355.1"/>
    <property type="molecule type" value="Genomic_DNA"/>
</dbReference>
<feature type="transmembrane region" description="Helical" evidence="1">
    <location>
        <begin position="69"/>
        <end position="91"/>
    </location>
</feature>
<dbReference type="AlphaFoldDB" id="A0A2M7TGV1"/>
<dbReference type="Proteomes" id="UP000228920">
    <property type="component" value="Unassembled WGS sequence"/>
</dbReference>
<evidence type="ECO:0000256" key="1">
    <source>
        <dbReference type="SAM" id="Phobius"/>
    </source>
</evidence>
<reference evidence="3" key="1">
    <citation type="submission" date="2017-09" db="EMBL/GenBank/DDBJ databases">
        <title>Depth-based differentiation of microbial function through sediment-hosted aquifers and enrichment of novel symbionts in the deep terrestrial subsurface.</title>
        <authorList>
            <person name="Probst A.J."/>
            <person name="Ladd B."/>
            <person name="Jarett J.K."/>
            <person name="Geller-Mcgrath D.E."/>
            <person name="Sieber C.M.K."/>
            <person name="Emerson J.B."/>
            <person name="Anantharaman K."/>
            <person name="Thomas B.C."/>
            <person name="Malmstrom R."/>
            <person name="Stieglmeier M."/>
            <person name="Klingl A."/>
            <person name="Woyke T."/>
            <person name="Ryan C.M."/>
            <person name="Banfield J.F."/>
        </authorList>
    </citation>
    <scope>NUCLEOTIDE SEQUENCE [LARGE SCALE GENOMIC DNA]</scope>
</reference>
<evidence type="ECO:0000313" key="2">
    <source>
        <dbReference type="EMBL" id="PIZ45355.1"/>
    </source>
</evidence>
<keyword evidence="1" id="KW-0812">Transmembrane</keyword>
<feature type="transmembrane region" description="Helical" evidence="1">
    <location>
        <begin position="35"/>
        <end position="62"/>
    </location>
</feature>
<feature type="transmembrane region" description="Helical" evidence="1">
    <location>
        <begin position="125"/>
        <end position="149"/>
    </location>
</feature>
<protein>
    <submittedName>
        <fullName evidence="2">Uncharacterized protein</fullName>
    </submittedName>
</protein>
<keyword evidence="1" id="KW-0472">Membrane</keyword>
<evidence type="ECO:0000313" key="3">
    <source>
        <dbReference type="Proteomes" id="UP000228920"/>
    </source>
</evidence>
<organism evidence="2 3">
    <name type="scientific">candidate division WWE3 bacterium CG_4_10_14_0_2_um_filter_41_14</name>
    <dbReference type="NCBI Taxonomy" id="1975072"/>
    <lineage>
        <taxon>Bacteria</taxon>
        <taxon>Katanobacteria</taxon>
    </lineage>
</organism>